<feature type="transmembrane region" description="Helical" evidence="7">
    <location>
        <begin position="361"/>
        <end position="382"/>
    </location>
</feature>
<feature type="domain" description="ABC3 transporter permease C-terminal" evidence="8">
    <location>
        <begin position="275"/>
        <end position="383"/>
    </location>
</feature>
<organism evidence="9 10">
    <name type="scientific">Emergencia timonensis</name>
    <dbReference type="NCBI Taxonomy" id="1776384"/>
    <lineage>
        <taxon>Bacteria</taxon>
        <taxon>Bacillati</taxon>
        <taxon>Bacillota</taxon>
        <taxon>Clostridia</taxon>
        <taxon>Peptostreptococcales</taxon>
        <taxon>Anaerovoracaceae</taxon>
        <taxon>Emergencia</taxon>
    </lineage>
</organism>
<sequence length="840" mass="93795">MEKSSIQTGNGRRRKMLLKNDNRKFIKTLSASCLKANKNRNRIAVLAIILTTILFMAVATVFQGSEETINQQSLKMAGNKYMVAVNYLAKSDAEKIKNHPDFIEAGLSRTIGTVQNRELTSVTAELMWTDENYADNTYKTLIKGNLPKKENEVACDTEVIRKLGISDKVGTKFVLKYEIDGKIAEEEMTLCGIWQGEKYEQKTQILISESFADDRSADETYTASGIFDAADNLGKHLDQVLRDSGMKPRETAHDICQGYLYQQSADGGTIFSVFISILLILAAGYLIIYNIFRISVMKDIRLYGQLKTIGASPKQIKYMVRRQGMKLLILGLPAGLILGWLVGNLLLVFAMKSSNFSEPDFVIPSLLVWAAAAVFTFVTVWISCSQPGKLAGSVSPVEALHYQEKETYKKNRQKGRTSSHRIASMALANLNRNKGKTALVVLSVSIAIILLNSVMNISQCFDEETYVRRDAIADFNVSSSAWSKSAANSEKVVPAKFVADIKEKEGVKDLGFVYYHPVDYDKETAEKKEMIRITAVNGIAASENLEEFDARRQLFGFDERALRRLKTIEGKVDYEKMNKGNYVLMAGFLSDKGEYDQEAQEFHAGDQVSLDIGGTVREYTVMAVVGAPTQLLTDYSSGGYESVILPAEQFLKIYPQTREYPIHCIFDAEEDYFASLMKYVDSYSRNNGISVMTKQKAQQDFNDITATYDASGMILALIFGIIGLLNLLNVIMTGAIARQNEFAVMRSIGMTRKQLRKLFIFEGVSYMVLVMICGTLVSGLLSVTAIKSIAASFWFSQYHFTILPALAVSILFVLFAAIMAYVVDRIYNKGNIIDNLRKVE</sequence>
<evidence type="ECO:0000259" key="8">
    <source>
        <dbReference type="Pfam" id="PF02687"/>
    </source>
</evidence>
<dbReference type="InterPro" id="IPR003838">
    <property type="entry name" value="ABC3_permease_C"/>
</dbReference>
<feature type="transmembrane region" description="Helical" evidence="7">
    <location>
        <begin position="437"/>
        <end position="455"/>
    </location>
</feature>
<dbReference type="Pfam" id="PF02687">
    <property type="entry name" value="FtsX"/>
    <property type="match status" value="2"/>
</dbReference>
<keyword evidence="5 7" id="KW-0472">Membrane</keyword>
<name>A0A415E3U4_9FIRM</name>
<evidence type="ECO:0000313" key="9">
    <source>
        <dbReference type="EMBL" id="RHJ88313.1"/>
    </source>
</evidence>
<dbReference type="InterPro" id="IPR050250">
    <property type="entry name" value="Macrolide_Exporter_MacB"/>
</dbReference>
<dbReference type="EMBL" id="QRMS01000002">
    <property type="protein sequence ID" value="RHJ88313.1"/>
    <property type="molecule type" value="Genomic_DNA"/>
</dbReference>
<gene>
    <name evidence="9" type="ORF">DW099_07855</name>
</gene>
<dbReference type="AlphaFoldDB" id="A0A415E3U4"/>
<dbReference type="Proteomes" id="UP000284841">
    <property type="component" value="Unassembled WGS sequence"/>
</dbReference>
<accession>A0A415E3U4</accession>
<evidence type="ECO:0000313" key="10">
    <source>
        <dbReference type="Proteomes" id="UP000284841"/>
    </source>
</evidence>
<dbReference type="STRING" id="1776384.GCA_900086585_03907"/>
<feature type="transmembrane region" description="Helical" evidence="7">
    <location>
        <begin position="713"/>
        <end position="737"/>
    </location>
</feature>
<evidence type="ECO:0000256" key="7">
    <source>
        <dbReference type="SAM" id="Phobius"/>
    </source>
</evidence>
<comment type="similarity">
    <text evidence="6">Belongs to the ABC-4 integral membrane protein family.</text>
</comment>
<evidence type="ECO:0000256" key="2">
    <source>
        <dbReference type="ARBA" id="ARBA00022475"/>
    </source>
</evidence>
<proteinExistence type="inferred from homology"/>
<reference evidence="9 10" key="1">
    <citation type="submission" date="2018-08" db="EMBL/GenBank/DDBJ databases">
        <title>A genome reference for cultivated species of the human gut microbiota.</title>
        <authorList>
            <person name="Zou Y."/>
            <person name="Xue W."/>
            <person name="Luo G."/>
        </authorList>
    </citation>
    <scope>NUCLEOTIDE SEQUENCE [LARGE SCALE GENOMIC DNA]</scope>
    <source>
        <strain evidence="9 10">AM07-24</strain>
    </source>
</reference>
<feature type="transmembrane region" description="Helical" evidence="7">
    <location>
        <begin position="798"/>
        <end position="823"/>
    </location>
</feature>
<feature type="transmembrane region" description="Helical" evidence="7">
    <location>
        <begin position="270"/>
        <end position="292"/>
    </location>
</feature>
<dbReference type="GO" id="GO:0005886">
    <property type="term" value="C:plasma membrane"/>
    <property type="evidence" value="ECO:0007669"/>
    <property type="project" value="UniProtKB-SubCell"/>
</dbReference>
<dbReference type="OrthoDB" id="1694171at2"/>
<keyword evidence="3 7" id="KW-0812">Transmembrane</keyword>
<feature type="transmembrane region" description="Helical" evidence="7">
    <location>
        <begin position="758"/>
        <end position="786"/>
    </location>
</feature>
<keyword evidence="2" id="KW-1003">Cell membrane</keyword>
<feature type="domain" description="ABC3 transporter permease C-terminal" evidence="8">
    <location>
        <begin position="713"/>
        <end position="821"/>
    </location>
</feature>
<evidence type="ECO:0000256" key="6">
    <source>
        <dbReference type="ARBA" id="ARBA00038076"/>
    </source>
</evidence>
<comment type="subcellular location">
    <subcellularLocation>
        <location evidence="1">Cell membrane</location>
        <topology evidence="1">Multi-pass membrane protein</topology>
    </subcellularLocation>
</comment>
<evidence type="ECO:0000256" key="4">
    <source>
        <dbReference type="ARBA" id="ARBA00022989"/>
    </source>
</evidence>
<evidence type="ECO:0000256" key="1">
    <source>
        <dbReference type="ARBA" id="ARBA00004651"/>
    </source>
</evidence>
<evidence type="ECO:0000256" key="3">
    <source>
        <dbReference type="ARBA" id="ARBA00022692"/>
    </source>
</evidence>
<comment type="caution">
    <text evidence="9">The sequence shown here is derived from an EMBL/GenBank/DDBJ whole genome shotgun (WGS) entry which is preliminary data.</text>
</comment>
<dbReference type="PANTHER" id="PTHR30572">
    <property type="entry name" value="MEMBRANE COMPONENT OF TRANSPORTER-RELATED"/>
    <property type="match status" value="1"/>
</dbReference>
<evidence type="ECO:0000256" key="5">
    <source>
        <dbReference type="ARBA" id="ARBA00023136"/>
    </source>
</evidence>
<dbReference type="PANTHER" id="PTHR30572:SF4">
    <property type="entry name" value="ABC TRANSPORTER PERMEASE YTRF"/>
    <property type="match status" value="1"/>
</dbReference>
<keyword evidence="10" id="KW-1185">Reference proteome</keyword>
<keyword evidence="4 7" id="KW-1133">Transmembrane helix</keyword>
<protein>
    <submittedName>
        <fullName evidence="9">ABC transporter permease</fullName>
    </submittedName>
</protein>
<feature type="transmembrane region" description="Helical" evidence="7">
    <location>
        <begin position="327"/>
        <end position="349"/>
    </location>
</feature>
<dbReference type="GO" id="GO:0022857">
    <property type="term" value="F:transmembrane transporter activity"/>
    <property type="evidence" value="ECO:0007669"/>
    <property type="project" value="TreeGrafter"/>
</dbReference>